<dbReference type="Gene3D" id="2.20.28.10">
    <property type="match status" value="1"/>
</dbReference>
<dbReference type="eggNOG" id="COG1592">
    <property type="taxonomic scope" value="Bacteria"/>
</dbReference>
<evidence type="ECO:0000256" key="1">
    <source>
        <dbReference type="ARBA" id="ARBA00001965"/>
    </source>
</evidence>
<dbReference type="InterPro" id="IPR048574">
    <property type="entry name" value="RUBY_RBDX"/>
</dbReference>
<dbReference type="Proteomes" id="UP000001683">
    <property type="component" value="Chromosome"/>
</dbReference>
<dbReference type="Pfam" id="PF21349">
    <property type="entry name" value="RUBY_RBDX"/>
    <property type="match status" value="1"/>
</dbReference>
<evidence type="ECO:0000259" key="4">
    <source>
        <dbReference type="PROSITE" id="PS50903"/>
    </source>
</evidence>
<evidence type="ECO:0000259" key="5">
    <source>
        <dbReference type="PROSITE" id="PS50905"/>
    </source>
</evidence>
<dbReference type="HOGENOM" id="CLU_095256_1_0_9"/>
<dbReference type="PROSITE" id="PS50903">
    <property type="entry name" value="RUBREDOXIN_LIKE"/>
    <property type="match status" value="1"/>
</dbReference>
<gene>
    <name evidence="6" type="ordered locus">Nther_2369</name>
</gene>
<dbReference type="InterPro" id="IPR012347">
    <property type="entry name" value="Ferritin-like"/>
</dbReference>
<dbReference type="AlphaFoldDB" id="B2A0Q4"/>
<name>B2A0Q4_NATTJ</name>
<dbReference type="InterPro" id="IPR003251">
    <property type="entry name" value="Rr_diiron-bd_dom"/>
</dbReference>
<dbReference type="RefSeq" id="WP_012448784.1">
    <property type="nucleotide sequence ID" value="NC_010718.1"/>
</dbReference>
<reference evidence="6 7" key="2">
    <citation type="journal article" date="2011" name="J. Bacteriol.">
        <title>Complete genome sequence of the anaerobic, halophilic alkalithermophile Natranaerobius thermophilus JW/NM-WN-LF.</title>
        <authorList>
            <person name="Zhao B."/>
            <person name="Mesbah N.M."/>
            <person name="Dalin E."/>
            <person name="Goodwin L."/>
            <person name="Nolan M."/>
            <person name="Pitluck S."/>
            <person name="Chertkov O."/>
            <person name="Brettin T.S."/>
            <person name="Han J."/>
            <person name="Larimer F.W."/>
            <person name="Land M.L."/>
            <person name="Hauser L."/>
            <person name="Kyrpides N."/>
            <person name="Wiegel J."/>
        </authorList>
    </citation>
    <scope>NUCLEOTIDE SEQUENCE [LARGE SCALE GENOMIC DNA]</scope>
    <source>
        <strain evidence="7">ATCC BAA-1301 / DSM 18059 / JW/NM-WN-LF</strain>
    </source>
</reference>
<reference evidence="6 7" key="1">
    <citation type="submission" date="2008-04" db="EMBL/GenBank/DDBJ databases">
        <title>Complete sequence of chromosome of Natranaerobius thermophilus JW/NM-WN-LF.</title>
        <authorList>
            <consortium name="US DOE Joint Genome Institute"/>
            <person name="Copeland A."/>
            <person name="Lucas S."/>
            <person name="Lapidus A."/>
            <person name="Glavina del Rio T."/>
            <person name="Dalin E."/>
            <person name="Tice H."/>
            <person name="Bruce D."/>
            <person name="Goodwin L."/>
            <person name="Pitluck S."/>
            <person name="Chertkov O."/>
            <person name="Brettin T."/>
            <person name="Detter J.C."/>
            <person name="Han C."/>
            <person name="Kuske C.R."/>
            <person name="Schmutz J."/>
            <person name="Larimer F."/>
            <person name="Land M."/>
            <person name="Hauser L."/>
            <person name="Kyrpides N."/>
            <person name="Lykidis A."/>
            <person name="Mesbah N.M."/>
            <person name="Wiegel J."/>
        </authorList>
    </citation>
    <scope>NUCLEOTIDE SEQUENCE [LARGE SCALE GENOMIC DNA]</scope>
    <source>
        <strain evidence="7">ATCC BAA-1301 / DSM 18059 / JW/NM-WN-LF</strain>
    </source>
</reference>
<feature type="domain" description="Rubredoxin-like" evidence="4">
    <location>
        <begin position="149"/>
        <end position="182"/>
    </location>
</feature>
<dbReference type="OrthoDB" id="9799749at2"/>
<dbReference type="InterPro" id="IPR009078">
    <property type="entry name" value="Ferritin-like_SF"/>
</dbReference>
<evidence type="ECO:0000313" key="7">
    <source>
        <dbReference type="Proteomes" id="UP000001683"/>
    </source>
</evidence>
<proteinExistence type="predicted"/>
<evidence type="ECO:0000256" key="3">
    <source>
        <dbReference type="ARBA" id="ARBA00022982"/>
    </source>
</evidence>
<organism evidence="6 7">
    <name type="scientific">Natranaerobius thermophilus (strain ATCC BAA-1301 / DSM 18059 / JW/NM-WN-LF)</name>
    <dbReference type="NCBI Taxonomy" id="457570"/>
    <lineage>
        <taxon>Bacteria</taxon>
        <taxon>Bacillati</taxon>
        <taxon>Bacillota</taxon>
        <taxon>Clostridia</taxon>
        <taxon>Natranaerobiales</taxon>
        <taxon>Natranaerobiaceae</taxon>
        <taxon>Natranaerobius</taxon>
    </lineage>
</organism>
<dbReference type="GO" id="GO:0016491">
    <property type="term" value="F:oxidoreductase activity"/>
    <property type="evidence" value="ECO:0007669"/>
    <property type="project" value="InterPro"/>
</dbReference>
<evidence type="ECO:0000256" key="2">
    <source>
        <dbReference type="ARBA" id="ARBA00022448"/>
    </source>
</evidence>
<comment type="cofactor">
    <cofactor evidence="1">
        <name>Fe(3+)</name>
        <dbReference type="ChEBI" id="CHEBI:29034"/>
    </cofactor>
</comment>
<dbReference type="Gene3D" id="1.20.1260.10">
    <property type="match status" value="1"/>
</dbReference>
<dbReference type="InterPro" id="IPR052753">
    <property type="entry name" value="Rbr2/Nigerythrin"/>
</dbReference>
<keyword evidence="7" id="KW-1185">Reference proteome</keyword>
<keyword evidence="2" id="KW-0813">Transport</keyword>
<dbReference type="CDD" id="cd01041">
    <property type="entry name" value="Rubrerythrin"/>
    <property type="match status" value="1"/>
</dbReference>
<dbReference type="STRING" id="457570.Nther_2369"/>
<dbReference type="GO" id="GO:0005506">
    <property type="term" value="F:iron ion binding"/>
    <property type="evidence" value="ECO:0007669"/>
    <property type="project" value="InterPro"/>
</dbReference>
<keyword evidence="3" id="KW-0249">Electron transport</keyword>
<evidence type="ECO:0000313" key="6">
    <source>
        <dbReference type="EMBL" id="ACB85934.1"/>
    </source>
</evidence>
<dbReference type="EMBL" id="CP001034">
    <property type="protein sequence ID" value="ACB85934.1"/>
    <property type="molecule type" value="Genomic_DNA"/>
</dbReference>
<protein>
    <submittedName>
        <fullName evidence="6">Rubrerythrin</fullName>
    </submittedName>
</protein>
<dbReference type="PANTHER" id="PTHR33746">
    <property type="entry name" value="RUBRERYTHRIN"/>
    <property type="match status" value="1"/>
</dbReference>
<dbReference type="PROSITE" id="PS50905">
    <property type="entry name" value="FERRITIN_LIKE"/>
    <property type="match status" value="1"/>
</dbReference>
<dbReference type="PANTHER" id="PTHR33746:SF4">
    <property type="entry name" value="RUBRERYTHRIN"/>
    <property type="match status" value="1"/>
</dbReference>
<dbReference type="SUPFAM" id="SSF47240">
    <property type="entry name" value="Ferritin-like"/>
    <property type="match status" value="1"/>
</dbReference>
<sequence>MENNITANKVRSAFGGESQAYQRYKVWGRKAEDEGYPNVARLFYGIAYAEEVHAGNHFEVLGDVKGDFLVASMAGFGLGDTKENLEGAKEGEDFEIHEMYPAYLRVAEMQNEKGAIRSFKWALEAEKAHSELFQRAIDSVSNGNDIDIDEVSVCGKCGYTTTEGVPDYCPICGAPRNRFKSY</sequence>
<dbReference type="Pfam" id="PF02915">
    <property type="entry name" value="Rubrerythrin"/>
    <property type="match status" value="1"/>
</dbReference>
<dbReference type="InParanoid" id="B2A0Q4"/>
<feature type="domain" description="Ferritin-like diiron" evidence="5">
    <location>
        <begin position="1"/>
        <end position="144"/>
    </location>
</feature>
<dbReference type="SUPFAM" id="SSF57802">
    <property type="entry name" value="Rubredoxin-like"/>
    <property type="match status" value="1"/>
</dbReference>
<dbReference type="KEGG" id="nth:Nther_2369"/>
<dbReference type="InterPro" id="IPR009040">
    <property type="entry name" value="Ferritin-like_diiron"/>
</dbReference>
<accession>B2A0Q4</accession>
<dbReference type="InterPro" id="IPR024934">
    <property type="entry name" value="Rubredoxin-like_dom"/>
</dbReference>